<sequence length="257" mass="25912">MATVTAHAGQSHETVTAAQTTKTQVSRVKAADHAKPTAKAASASANKHSQKASAASAASLSRATQANASAQAHAASQTAASTKPAAVAAPAQPVKAPAPVAVQTPAQKAAQKAASIRATTGETYVGTVSGLGMATDVIQGSMSRTTAPAQAGLAMTWGGATQLSTTDGLTTEIAGHAKSNTFSWITGLGVGSQVAVTDASGNSRTYRVYAVDDVNDDSYSVKDGKDQYNAIISANQGEAVVLQTCLSDTVNRIVWAR</sequence>
<dbReference type="Pfam" id="PF04203">
    <property type="entry name" value="Sortase"/>
    <property type="match status" value="1"/>
</dbReference>
<dbReference type="EMBL" id="JBHTON010000014">
    <property type="protein sequence ID" value="MFD1484582.1"/>
    <property type="molecule type" value="Genomic_DNA"/>
</dbReference>
<dbReference type="InterPro" id="IPR023365">
    <property type="entry name" value="Sortase_dom-sf"/>
</dbReference>
<reference evidence="4" key="1">
    <citation type="journal article" date="2019" name="Int. J. Syst. Evol. Microbiol.">
        <title>The Global Catalogue of Microorganisms (GCM) 10K type strain sequencing project: providing services to taxonomists for standard genome sequencing and annotation.</title>
        <authorList>
            <consortium name="The Broad Institute Genomics Platform"/>
            <consortium name="The Broad Institute Genome Sequencing Center for Infectious Disease"/>
            <person name="Wu L."/>
            <person name="Ma J."/>
        </authorList>
    </citation>
    <scope>NUCLEOTIDE SEQUENCE [LARGE SCALE GENOMIC DNA]</scope>
    <source>
        <strain evidence="4">CCM 8903</strain>
    </source>
</reference>
<dbReference type="Proteomes" id="UP001597252">
    <property type="component" value="Unassembled WGS sequence"/>
</dbReference>
<organism evidence="3 4">
    <name type="scientific">Lacticaseibacillus baoqingensis</name>
    <dbReference type="NCBI Taxonomy" id="2486013"/>
    <lineage>
        <taxon>Bacteria</taxon>
        <taxon>Bacillati</taxon>
        <taxon>Bacillota</taxon>
        <taxon>Bacilli</taxon>
        <taxon>Lactobacillales</taxon>
        <taxon>Lactobacillaceae</taxon>
        <taxon>Lacticaseibacillus</taxon>
    </lineage>
</organism>
<keyword evidence="4" id="KW-1185">Reference proteome</keyword>
<protein>
    <submittedName>
        <fullName evidence="3">Sortase domain-bontaining protein</fullName>
    </submittedName>
</protein>
<proteinExistence type="predicted"/>
<name>A0ABW4E3T3_9LACO</name>
<comment type="caution">
    <text evidence="3">The sequence shown here is derived from an EMBL/GenBank/DDBJ whole genome shotgun (WGS) entry which is preliminary data.</text>
</comment>
<evidence type="ECO:0000256" key="2">
    <source>
        <dbReference type="SAM" id="MobiDB-lite"/>
    </source>
</evidence>
<accession>A0ABW4E3T3</accession>
<dbReference type="Gene3D" id="2.40.260.10">
    <property type="entry name" value="Sortase"/>
    <property type="match status" value="1"/>
</dbReference>
<evidence type="ECO:0000256" key="1">
    <source>
        <dbReference type="ARBA" id="ARBA00022801"/>
    </source>
</evidence>
<feature type="compositionally biased region" description="Low complexity" evidence="2">
    <location>
        <begin position="37"/>
        <end position="58"/>
    </location>
</feature>
<keyword evidence="1" id="KW-0378">Hydrolase</keyword>
<feature type="compositionally biased region" description="Low complexity" evidence="2">
    <location>
        <begin position="14"/>
        <end position="25"/>
    </location>
</feature>
<evidence type="ECO:0000313" key="3">
    <source>
        <dbReference type="EMBL" id="MFD1484582.1"/>
    </source>
</evidence>
<gene>
    <name evidence="3" type="ORF">ACFQ5J_05000</name>
</gene>
<feature type="region of interest" description="Disordered" evidence="2">
    <location>
        <begin position="1"/>
        <end position="58"/>
    </location>
</feature>
<dbReference type="RefSeq" id="WP_164508469.1">
    <property type="nucleotide sequence ID" value="NZ_JBHTON010000014.1"/>
</dbReference>
<dbReference type="SUPFAM" id="SSF63817">
    <property type="entry name" value="Sortase"/>
    <property type="match status" value="1"/>
</dbReference>
<evidence type="ECO:0000313" key="4">
    <source>
        <dbReference type="Proteomes" id="UP001597252"/>
    </source>
</evidence>
<dbReference type="InterPro" id="IPR005754">
    <property type="entry name" value="Sortase"/>
</dbReference>